<sequence>MSAKCPSCAEPLLSVKCYSVDIESSGALQSGTVYACPACSAAITISLGAPPIVAGTVLETVTDVSINPNDALPSLPQ</sequence>
<name>A0A512C301_9HYPH</name>
<gene>
    <name evidence="1" type="ORF">MAE02_62880</name>
</gene>
<accession>A0A512C301</accession>
<organism evidence="1 2">
    <name type="scientific">Microvirga aerophila</name>
    <dbReference type="NCBI Taxonomy" id="670291"/>
    <lineage>
        <taxon>Bacteria</taxon>
        <taxon>Pseudomonadati</taxon>
        <taxon>Pseudomonadota</taxon>
        <taxon>Alphaproteobacteria</taxon>
        <taxon>Hyphomicrobiales</taxon>
        <taxon>Methylobacteriaceae</taxon>
        <taxon>Microvirga</taxon>
    </lineage>
</organism>
<dbReference type="EMBL" id="BJYU01000212">
    <property type="protein sequence ID" value="GEO18592.1"/>
    <property type="molecule type" value="Genomic_DNA"/>
</dbReference>
<dbReference type="Proteomes" id="UP000321085">
    <property type="component" value="Unassembled WGS sequence"/>
</dbReference>
<evidence type="ECO:0000313" key="2">
    <source>
        <dbReference type="Proteomes" id="UP000321085"/>
    </source>
</evidence>
<protein>
    <submittedName>
        <fullName evidence="1">Uncharacterized protein</fullName>
    </submittedName>
</protein>
<keyword evidence="2" id="KW-1185">Reference proteome</keyword>
<comment type="caution">
    <text evidence="1">The sequence shown here is derived from an EMBL/GenBank/DDBJ whole genome shotgun (WGS) entry which is preliminary data.</text>
</comment>
<reference evidence="1 2" key="1">
    <citation type="submission" date="2019-07" db="EMBL/GenBank/DDBJ databases">
        <title>Whole genome shotgun sequence of Microvirga aerophila NBRC 106136.</title>
        <authorList>
            <person name="Hosoyama A."/>
            <person name="Uohara A."/>
            <person name="Ohji S."/>
            <person name="Ichikawa N."/>
        </authorList>
    </citation>
    <scope>NUCLEOTIDE SEQUENCE [LARGE SCALE GENOMIC DNA]</scope>
    <source>
        <strain evidence="1 2">NBRC 106136</strain>
    </source>
</reference>
<proteinExistence type="predicted"/>
<evidence type="ECO:0000313" key="1">
    <source>
        <dbReference type="EMBL" id="GEO18592.1"/>
    </source>
</evidence>
<dbReference type="AlphaFoldDB" id="A0A512C301"/>